<dbReference type="Proteomes" id="UP001476798">
    <property type="component" value="Unassembled WGS sequence"/>
</dbReference>
<comment type="caution">
    <text evidence="1">The sequence shown here is derived from an EMBL/GenBank/DDBJ whole genome shotgun (WGS) entry which is preliminary data.</text>
</comment>
<reference evidence="1 2" key="1">
    <citation type="submission" date="2021-06" db="EMBL/GenBank/DDBJ databases">
        <authorList>
            <person name="Palmer J.M."/>
        </authorList>
    </citation>
    <scope>NUCLEOTIDE SEQUENCE [LARGE SCALE GENOMIC DNA]</scope>
    <source>
        <strain evidence="1 2">GA_2019</strain>
        <tissue evidence="1">Muscle</tissue>
    </source>
</reference>
<accession>A0ABV0NXK3</accession>
<proteinExistence type="predicted"/>
<dbReference type="EMBL" id="JAHRIO010052835">
    <property type="protein sequence ID" value="MEQ2176134.1"/>
    <property type="molecule type" value="Genomic_DNA"/>
</dbReference>
<keyword evidence="2" id="KW-1185">Reference proteome</keyword>
<protein>
    <submittedName>
        <fullName evidence="1">Uncharacterized protein</fullName>
    </submittedName>
</protein>
<gene>
    <name evidence="1" type="ORF">GOODEAATRI_024928</name>
</gene>
<sequence length="110" mass="12247">MSLYIAAFIFPSIMTSLPVPAAEKHPHSMTLLPPPSFTIGLVLAWYVVTSKHDTWHSHQGVQSLSHQTKIGSYLAFDVKQSLHQQNSVCYSSRGKNLNFTLISIFLCVSD</sequence>
<evidence type="ECO:0000313" key="1">
    <source>
        <dbReference type="EMBL" id="MEQ2176134.1"/>
    </source>
</evidence>
<organism evidence="1 2">
    <name type="scientific">Goodea atripinnis</name>
    <dbReference type="NCBI Taxonomy" id="208336"/>
    <lineage>
        <taxon>Eukaryota</taxon>
        <taxon>Metazoa</taxon>
        <taxon>Chordata</taxon>
        <taxon>Craniata</taxon>
        <taxon>Vertebrata</taxon>
        <taxon>Euteleostomi</taxon>
        <taxon>Actinopterygii</taxon>
        <taxon>Neopterygii</taxon>
        <taxon>Teleostei</taxon>
        <taxon>Neoteleostei</taxon>
        <taxon>Acanthomorphata</taxon>
        <taxon>Ovalentaria</taxon>
        <taxon>Atherinomorphae</taxon>
        <taxon>Cyprinodontiformes</taxon>
        <taxon>Goodeidae</taxon>
        <taxon>Goodea</taxon>
    </lineage>
</organism>
<evidence type="ECO:0000313" key="2">
    <source>
        <dbReference type="Proteomes" id="UP001476798"/>
    </source>
</evidence>
<name>A0ABV0NXK3_9TELE</name>